<reference evidence="1" key="1">
    <citation type="submission" date="2015-12" db="EMBL/GenBank/DDBJ databases">
        <title>Update maize B73 reference genome by single molecule sequencing technologies.</title>
        <authorList>
            <consortium name="Maize Genome Sequencing Project"/>
            <person name="Ware D."/>
        </authorList>
    </citation>
    <scope>NUCLEOTIDE SEQUENCE [LARGE SCALE GENOMIC DNA]</scope>
    <source>
        <tissue evidence="1">Seedling</tissue>
    </source>
</reference>
<dbReference type="AlphaFoldDB" id="A0A1D6F9Z7"/>
<name>A0A1D6F9Z7_MAIZE</name>
<feature type="non-terminal residue" evidence="1">
    <location>
        <position position="265"/>
    </location>
</feature>
<gene>
    <name evidence="1" type="ORF">ZEAMMB73_Zm00001d007923</name>
</gene>
<protein>
    <submittedName>
        <fullName evidence="1">Uncharacterized protein</fullName>
    </submittedName>
</protein>
<organism evidence="1">
    <name type="scientific">Zea mays</name>
    <name type="common">Maize</name>
    <dbReference type="NCBI Taxonomy" id="4577"/>
    <lineage>
        <taxon>Eukaryota</taxon>
        <taxon>Viridiplantae</taxon>
        <taxon>Streptophyta</taxon>
        <taxon>Embryophyta</taxon>
        <taxon>Tracheophyta</taxon>
        <taxon>Spermatophyta</taxon>
        <taxon>Magnoliopsida</taxon>
        <taxon>Liliopsida</taxon>
        <taxon>Poales</taxon>
        <taxon>Poaceae</taxon>
        <taxon>PACMAD clade</taxon>
        <taxon>Panicoideae</taxon>
        <taxon>Andropogonodae</taxon>
        <taxon>Andropogoneae</taxon>
        <taxon>Tripsacinae</taxon>
        <taxon>Zea</taxon>
    </lineage>
</organism>
<dbReference type="InParanoid" id="A0A1D6F9Z7"/>
<evidence type="ECO:0000313" key="1">
    <source>
        <dbReference type="EMBL" id="ONM27931.1"/>
    </source>
</evidence>
<dbReference type="EMBL" id="CM007648">
    <property type="protein sequence ID" value="ONM27931.1"/>
    <property type="molecule type" value="Genomic_DNA"/>
</dbReference>
<proteinExistence type="predicted"/>
<sequence>MAVARSLGLQAPAAPLVPAMALLQARFFSLRRILSHGELPALFPVRPSLCPLLRFHRTAPLCSVAASSRAQLCSSLPCRGAPVRALFLLAERFSALRAVLPALPVRLPKSGAQLCSRVSPPRVLLALCLFPWRPVFCARFSAPDSLYSDCGIPARSSLMPSPSPSPWPRAAAVLCAHAVLLCRCPILPARAVVEAFGCARPADLPVSRPDFAQRPVELLCRAPWSLRARFFPVRVLLDFASRAQRSVVPARAAAKLPVQFAFVAL</sequence>
<accession>A0A1D6F9Z7</accession>